<evidence type="ECO:0000256" key="2">
    <source>
        <dbReference type="SAM" id="Phobius"/>
    </source>
</evidence>
<keyword evidence="2" id="KW-0812">Transmembrane</keyword>
<evidence type="ECO:0000313" key="3">
    <source>
        <dbReference type="EMBL" id="KAI9639029.1"/>
    </source>
</evidence>
<dbReference type="GeneID" id="77731029"/>
<feature type="region of interest" description="Disordered" evidence="1">
    <location>
        <begin position="705"/>
        <end position="750"/>
    </location>
</feature>
<feature type="compositionally biased region" description="Basic and acidic residues" evidence="1">
    <location>
        <begin position="705"/>
        <end position="735"/>
    </location>
</feature>
<organism evidence="3 4">
    <name type="scientific">Dioszegia hungarica</name>
    <dbReference type="NCBI Taxonomy" id="4972"/>
    <lineage>
        <taxon>Eukaryota</taxon>
        <taxon>Fungi</taxon>
        <taxon>Dikarya</taxon>
        <taxon>Basidiomycota</taxon>
        <taxon>Agaricomycotina</taxon>
        <taxon>Tremellomycetes</taxon>
        <taxon>Tremellales</taxon>
        <taxon>Bulleribasidiaceae</taxon>
        <taxon>Dioszegia</taxon>
    </lineage>
</organism>
<dbReference type="PANTHER" id="PTHR42101">
    <property type="entry name" value="CHROMOSOME 16, WHOLE GENOME SHOTGUN SEQUENCE"/>
    <property type="match status" value="1"/>
</dbReference>
<feature type="transmembrane region" description="Helical" evidence="2">
    <location>
        <begin position="286"/>
        <end position="310"/>
    </location>
</feature>
<accession>A0AA38LYJ2</accession>
<keyword evidence="2" id="KW-0472">Membrane</keyword>
<feature type="transmembrane region" description="Helical" evidence="2">
    <location>
        <begin position="677"/>
        <end position="700"/>
    </location>
</feature>
<dbReference type="InterPro" id="IPR010640">
    <property type="entry name" value="Low_temperature_requirement_A"/>
</dbReference>
<evidence type="ECO:0000256" key="1">
    <source>
        <dbReference type="SAM" id="MobiDB-lite"/>
    </source>
</evidence>
<dbReference type="RefSeq" id="XP_052948806.1">
    <property type="nucleotide sequence ID" value="XM_053091824.1"/>
</dbReference>
<reference evidence="3" key="1">
    <citation type="journal article" date="2022" name="G3 (Bethesda)">
        <title>High quality genome of the basidiomycete yeast Dioszegia hungarica PDD-24b-2 isolated from cloud water.</title>
        <authorList>
            <person name="Jarrige D."/>
            <person name="Haridas S."/>
            <person name="Bleykasten-Grosshans C."/>
            <person name="Joly M."/>
            <person name="Nadalig T."/>
            <person name="Sancelme M."/>
            <person name="Vuilleumier S."/>
            <person name="Grigoriev I.V."/>
            <person name="Amato P."/>
            <person name="Bringel F."/>
        </authorList>
    </citation>
    <scope>NUCLEOTIDE SEQUENCE</scope>
    <source>
        <strain evidence="3">PDD-24b-2</strain>
    </source>
</reference>
<evidence type="ECO:0008006" key="5">
    <source>
        <dbReference type="Google" id="ProtNLM"/>
    </source>
</evidence>
<feature type="transmembrane region" description="Helical" evidence="2">
    <location>
        <begin position="322"/>
        <end position="342"/>
    </location>
</feature>
<dbReference type="AlphaFoldDB" id="A0AA38LYJ2"/>
<feature type="transmembrane region" description="Helical" evidence="2">
    <location>
        <begin position="594"/>
        <end position="616"/>
    </location>
</feature>
<feature type="transmembrane region" description="Helical" evidence="2">
    <location>
        <begin position="428"/>
        <end position="449"/>
    </location>
</feature>
<dbReference type="Pfam" id="PF06772">
    <property type="entry name" value="LtrA"/>
    <property type="match status" value="1"/>
</dbReference>
<sequence length="750" mass="83246">MAPYFHPTGRVAELELPSSSSSNIRYDLRQRATVPELLHSSSTESSDLFGPGSPQSVEKNERSPIVLRKQPPARCRSEDGGSRRGSASVRGGHGKEESGETDKSLYYRDYFASGAHRKDLKRTPWISKPVKGSEEIWIEAEQEAVEWLSLFYDLVVVAVLTIFSTQHELSNPAAIPIFLSFFVIIFWLWVSQTAYDMRYQGNDALNRFFKFLQIGLFIYQGAAGGNWNPGRIDRITDDDPYGARSSQHEDALQSFTTVVVAFTVSRAIMALQYLICWFQARKSGRLTAHIGMNVAALVASGILAVISFCIPATSQAWKVAKLVLFYSAIGVEVGNVFVAVLLKVNIPVETHKVAERYGAFTLIILGEGIISITRSFSRAISGLSDDDSGTYIQVFLTILTLFLLYSFLFGTFDKNDHTGHTRATIWQLVHFPLCFGILLLVAAMVNVVVTLSATHGITLILSILEPYSEAITGDAPPILDPGHLKYASKYMNKLSLEPPFAQTITSIFVQLNQSAPSLDPAVVYVQYAAQIAYSAFQLYGAEIPIEATNMYYTLYALNTTWTPDAAERLHARDEAVHMFNEIVQEILNDSFTGVLWLLPVAGCVLILTACRSMLWYRFVGPAHWVHHGSQLIAGVILGLLGLLDIGPKHLDIAQLGEDDVGTERSLNPLYQVLFHEIPLVIIAMVYLVVYVGSGAAIWFLQRRQDKQERSRDKGKRARGEMDEKGPDGDDGERGLAVELDSEAYPLEQVR</sequence>
<dbReference type="EMBL" id="JAKWFO010000002">
    <property type="protein sequence ID" value="KAI9639029.1"/>
    <property type="molecule type" value="Genomic_DNA"/>
</dbReference>
<dbReference type="Proteomes" id="UP001164286">
    <property type="component" value="Unassembled WGS sequence"/>
</dbReference>
<feature type="transmembrane region" description="Helical" evidence="2">
    <location>
        <begin position="254"/>
        <end position="280"/>
    </location>
</feature>
<protein>
    <recommendedName>
        <fullName evidence="5">Low temperature requirement A</fullName>
    </recommendedName>
</protein>
<dbReference type="PANTHER" id="PTHR42101:SF1">
    <property type="entry name" value="LOW TEMPERATURE REQUIREMENT A"/>
    <property type="match status" value="1"/>
</dbReference>
<comment type="caution">
    <text evidence="3">The sequence shown here is derived from an EMBL/GenBank/DDBJ whole genome shotgun (WGS) entry which is preliminary data.</text>
</comment>
<keyword evidence="2" id="KW-1133">Transmembrane helix</keyword>
<keyword evidence="4" id="KW-1185">Reference proteome</keyword>
<feature type="transmembrane region" description="Helical" evidence="2">
    <location>
        <begin position="173"/>
        <end position="190"/>
    </location>
</feature>
<gene>
    <name evidence="3" type="ORF">MKK02DRAFT_42071</name>
</gene>
<name>A0AA38LYJ2_9TREE</name>
<evidence type="ECO:0000313" key="4">
    <source>
        <dbReference type="Proteomes" id="UP001164286"/>
    </source>
</evidence>
<feature type="transmembrane region" description="Helical" evidence="2">
    <location>
        <begin position="357"/>
        <end position="377"/>
    </location>
</feature>
<proteinExistence type="predicted"/>
<feature type="region of interest" description="Disordered" evidence="1">
    <location>
        <begin position="1"/>
        <end position="100"/>
    </location>
</feature>
<feature type="transmembrane region" description="Helical" evidence="2">
    <location>
        <begin position="389"/>
        <end position="408"/>
    </location>
</feature>